<name>A0A0H3M8P1_EHRRW</name>
<feature type="transmembrane region" description="Helical" evidence="1">
    <location>
        <begin position="6"/>
        <end position="25"/>
    </location>
</feature>
<dbReference type="EMBL" id="CR925678">
    <property type="protein sequence ID" value="CAI27076.1"/>
    <property type="molecule type" value="Genomic_DNA"/>
</dbReference>
<dbReference type="GeneID" id="33057586"/>
<dbReference type="KEGG" id="erw:ERWE_CDS_05820"/>
<accession>A0A0H3M8P1</accession>
<keyword evidence="1" id="KW-1133">Transmembrane helix</keyword>
<dbReference type="HOGENOM" id="CLU_121334_2_2_5"/>
<dbReference type="eggNOG" id="COG1320">
    <property type="taxonomic scope" value="Bacteria"/>
</dbReference>
<organism evidence="2 3">
    <name type="scientific">Ehrlichia ruminantium (strain Welgevonden)</name>
    <dbReference type="NCBI Taxonomy" id="254945"/>
    <lineage>
        <taxon>Bacteria</taxon>
        <taxon>Pseudomonadati</taxon>
        <taxon>Pseudomonadota</taxon>
        <taxon>Alphaproteobacteria</taxon>
        <taxon>Rickettsiales</taxon>
        <taxon>Anaplasmataceae</taxon>
        <taxon>Ehrlichia</taxon>
    </lineage>
</organism>
<evidence type="ECO:0000313" key="2">
    <source>
        <dbReference type="EMBL" id="CAI27076.1"/>
    </source>
</evidence>
<proteinExistence type="predicted"/>
<dbReference type="PANTHER" id="PTHR34703:SF1">
    <property type="entry name" value="ANTIPORTER SUBUNIT MNHG2-RELATED"/>
    <property type="match status" value="1"/>
</dbReference>
<keyword evidence="1" id="KW-0472">Membrane</keyword>
<gene>
    <name evidence="2" type="ordered locus">ERWE_CDS_05820</name>
</gene>
<dbReference type="NCBIfam" id="NF009311">
    <property type="entry name" value="PRK12670.1"/>
    <property type="match status" value="1"/>
</dbReference>
<evidence type="ECO:0000256" key="1">
    <source>
        <dbReference type="SAM" id="Phobius"/>
    </source>
</evidence>
<feature type="transmembrane region" description="Helical" evidence="1">
    <location>
        <begin position="37"/>
        <end position="55"/>
    </location>
</feature>
<keyword evidence="1" id="KW-0812">Transmembrane</keyword>
<dbReference type="AlphaFoldDB" id="A0A0H3M8P1"/>
<dbReference type="InterPro" id="IPR005133">
    <property type="entry name" value="PhaG_MnhG_YufB"/>
</dbReference>
<evidence type="ECO:0008006" key="4">
    <source>
        <dbReference type="Google" id="ProtNLM"/>
    </source>
</evidence>
<reference evidence="2 3" key="1">
    <citation type="journal article" date="2006" name="J. Bacteriol.">
        <title>Comparative genomic analysis of three strains of Ehrlichia ruminantium reveals an active process of genome size plasticity.</title>
        <authorList>
            <person name="Frutos R."/>
            <person name="Viari A."/>
            <person name="Ferraz C."/>
            <person name="Morgat A."/>
            <person name="Eychenie S."/>
            <person name="Kandassami Y."/>
            <person name="Chantal I."/>
            <person name="Bensaid A."/>
            <person name="Coissac E."/>
            <person name="Vachiery N."/>
            <person name="Demaille J."/>
            <person name="Martinez D."/>
        </authorList>
    </citation>
    <scope>NUCLEOTIDE SEQUENCE [LARGE SCALE GENOMIC DNA]</scope>
    <source>
        <strain evidence="2 3">Welgevonden</strain>
    </source>
</reference>
<dbReference type="Pfam" id="PF03334">
    <property type="entry name" value="PhaG_MnhG_YufB"/>
    <property type="match status" value="1"/>
</dbReference>
<dbReference type="NCBIfam" id="TIGR01300">
    <property type="entry name" value="CPA3_mnhG_phaG"/>
    <property type="match status" value="1"/>
</dbReference>
<sequence>MIGYLSIIILGIGLFLIVTSVIGVMRFPGFYTKLHPAGITDSLGSALILIGVALRCELSMFTVKVLLLICFLWITSTTASYALVRAAYHNKKTGENDDE</sequence>
<dbReference type="GO" id="GO:0015385">
    <property type="term" value="F:sodium:proton antiporter activity"/>
    <property type="evidence" value="ECO:0007669"/>
    <property type="project" value="TreeGrafter"/>
</dbReference>
<keyword evidence="3" id="KW-1185">Reference proteome</keyword>
<dbReference type="Proteomes" id="UP000001021">
    <property type="component" value="Chromosome"/>
</dbReference>
<evidence type="ECO:0000313" key="3">
    <source>
        <dbReference type="Proteomes" id="UP000001021"/>
    </source>
</evidence>
<protein>
    <recommendedName>
        <fullName evidence="4">Monovalent cation/H(+) antiporter subunit G</fullName>
    </recommendedName>
</protein>
<dbReference type="KEGG" id="eru:Erum5550"/>
<dbReference type="RefSeq" id="WP_011155235.1">
    <property type="nucleotide sequence ID" value="NC_005295.2"/>
</dbReference>
<dbReference type="PANTHER" id="PTHR34703">
    <property type="entry name" value="ANTIPORTER SUBUNIT MNHG2-RELATED"/>
    <property type="match status" value="1"/>
</dbReference>
<feature type="transmembrane region" description="Helical" evidence="1">
    <location>
        <begin position="61"/>
        <end position="84"/>
    </location>
</feature>